<accession>A0AAI9K815</accession>
<dbReference type="AlphaFoldDB" id="A0AAI9K815"/>
<evidence type="ECO:0000313" key="6">
    <source>
        <dbReference type="EMBL" id="GFO95771.1"/>
    </source>
</evidence>
<feature type="domain" description="Rad50/SbcC-type AAA" evidence="5">
    <location>
        <begin position="6"/>
        <end position="284"/>
    </location>
</feature>
<evidence type="ECO:0000256" key="4">
    <source>
        <dbReference type="SAM" id="Coils"/>
    </source>
</evidence>
<evidence type="ECO:0000259" key="5">
    <source>
        <dbReference type="Pfam" id="PF13476"/>
    </source>
</evidence>
<dbReference type="PANTHER" id="PTHR32114">
    <property type="entry name" value="ABC TRANSPORTER ABCH.3"/>
    <property type="match status" value="1"/>
</dbReference>
<evidence type="ECO:0000313" key="7">
    <source>
        <dbReference type="Proteomes" id="UP000660047"/>
    </source>
</evidence>
<sequence>MLLKSIEYFNFRPFLGKQRIEFSASNEKENVTVILGDNTHGKSTFVLSFIWCFYGVSKFNKPKILNENVENDMRPGEQGKAYVQIEFEDDGKIYTMKRTQRFFMQNNGVLKAEDSIANLTYIENNEQKTVGKMQSDINVAIKSILPYDLSSFFFFEGEKDNEISKKDLSGAVKILIGLEAFDNMRKHLHGPQTQDSPTAASVMGYYWEKQKDASGDAAKKAFAEKVAAEKKIGNVLKRITEINNEIVEYEDKIEEINQVLREAAPSKELQRRRDQIAREIKSAEENERKKNKSFLRCFSEESLALFLTPLLGKTADKLVELDVNDKGIKGIEAKAIRELLHRGECLCGTDLKEGSAAYKSVEKYIEYVPPRSIGVLVSDMQDKIAEYSEKNKQYVSKMEDLYSEILNCRTRIDELEREDKEILIKIREIGEFDTNEAEKNLTIYKGRLRSLREELQRKNSEKGSLGSAIETATNNFNMYKNKNKEVREYQVYYKYAEAIYNWVQDNYEQKEQQVRDKLNKHIKELFDNMYTGHRDISIDEKYNINLTFNGKDVDITGGLRVIKYFSYVGALVKTAYEVMKEREDGDNGEMLGEQYPLVLDAAFSHADSTHTKNIARQLASATSQLIFAVMEKDWNYAKEGLDGHVARIYELQKISETEVKIVEV</sequence>
<dbReference type="InterPro" id="IPR038729">
    <property type="entry name" value="Rad50/SbcC_AAA"/>
</dbReference>
<feature type="coiled-coil region" evidence="4">
    <location>
        <begin position="377"/>
        <end position="461"/>
    </location>
</feature>
<protein>
    <recommendedName>
        <fullName evidence="3">Nuclease SbcCD subunit C</fullName>
    </recommendedName>
</protein>
<dbReference type="GO" id="GO:0005524">
    <property type="term" value="F:ATP binding"/>
    <property type="evidence" value="ECO:0007669"/>
    <property type="project" value="UniProtKB-KW"/>
</dbReference>
<evidence type="ECO:0000256" key="3">
    <source>
        <dbReference type="ARBA" id="ARBA00013368"/>
    </source>
</evidence>
<dbReference type="SUPFAM" id="SSF52540">
    <property type="entry name" value="P-loop containing nucleoside triphosphate hydrolases"/>
    <property type="match status" value="1"/>
</dbReference>
<dbReference type="Pfam" id="PF13476">
    <property type="entry name" value="AAA_23"/>
    <property type="match status" value="1"/>
</dbReference>
<evidence type="ECO:0000256" key="2">
    <source>
        <dbReference type="ARBA" id="ARBA00011322"/>
    </source>
</evidence>
<dbReference type="Gene3D" id="3.40.50.300">
    <property type="entry name" value="P-loop containing nucleotide triphosphate hydrolases"/>
    <property type="match status" value="2"/>
</dbReference>
<keyword evidence="6" id="KW-0547">Nucleotide-binding</keyword>
<dbReference type="PANTHER" id="PTHR32114:SF2">
    <property type="entry name" value="ABC TRANSPORTER ABCH.3"/>
    <property type="match status" value="1"/>
</dbReference>
<organism evidence="6 7">
    <name type="scientific">Coprococcus eutactus</name>
    <dbReference type="NCBI Taxonomy" id="33043"/>
    <lineage>
        <taxon>Bacteria</taxon>
        <taxon>Bacillati</taxon>
        <taxon>Bacillota</taxon>
        <taxon>Clostridia</taxon>
        <taxon>Lachnospirales</taxon>
        <taxon>Lachnospiraceae</taxon>
        <taxon>Coprococcus</taxon>
    </lineage>
</organism>
<evidence type="ECO:0000256" key="1">
    <source>
        <dbReference type="ARBA" id="ARBA00006930"/>
    </source>
</evidence>
<reference evidence="6" key="1">
    <citation type="submission" date="2020-06" db="EMBL/GenBank/DDBJ databases">
        <title>Characterization of fructooligosaccharide metabolism and fructooligosaccharide-degrading enzymes in human commensal butyrate producers.</title>
        <authorList>
            <person name="Tanno H."/>
            <person name="Fujii T."/>
            <person name="Hirano K."/>
            <person name="Maeno S."/>
            <person name="Tonozuka T."/>
            <person name="Sakamoto M."/>
            <person name="Ohkuma M."/>
            <person name="Tochio T."/>
            <person name="Endo A."/>
        </authorList>
    </citation>
    <scope>NUCLEOTIDE SEQUENCE</scope>
    <source>
        <strain evidence="6">JCM 31265</strain>
    </source>
</reference>
<keyword evidence="4" id="KW-0175">Coiled coil</keyword>
<dbReference type="InterPro" id="IPR027417">
    <property type="entry name" value="P-loop_NTPase"/>
</dbReference>
<gene>
    <name evidence="6" type="ORF">COEU31_28170</name>
</gene>
<dbReference type="GO" id="GO:0006302">
    <property type="term" value="P:double-strand break repair"/>
    <property type="evidence" value="ECO:0007669"/>
    <property type="project" value="InterPro"/>
</dbReference>
<keyword evidence="6" id="KW-0067">ATP-binding</keyword>
<proteinExistence type="inferred from homology"/>
<dbReference type="Proteomes" id="UP000660047">
    <property type="component" value="Unassembled WGS sequence"/>
</dbReference>
<dbReference type="GO" id="GO:0016887">
    <property type="term" value="F:ATP hydrolysis activity"/>
    <property type="evidence" value="ECO:0007669"/>
    <property type="project" value="InterPro"/>
</dbReference>
<name>A0AAI9K815_9FIRM</name>
<dbReference type="EMBL" id="BLYL01000033">
    <property type="protein sequence ID" value="GFO95771.1"/>
    <property type="molecule type" value="Genomic_DNA"/>
</dbReference>
<dbReference type="RefSeq" id="WP_055223848.1">
    <property type="nucleotide sequence ID" value="NZ_BLYL01000033.1"/>
</dbReference>
<comment type="caution">
    <text evidence="6">The sequence shown here is derived from an EMBL/GenBank/DDBJ whole genome shotgun (WGS) entry which is preliminary data.</text>
</comment>
<comment type="similarity">
    <text evidence="1">Belongs to the SMC family. SbcC subfamily.</text>
</comment>
<comment type="subunit">
    <text evidence="2">Heterodimer of SbcC and SbcD.</text>
</comment>
<feature type="coiled-coil region" evidence="4">
    <location>
        <begin position="232"/>
        <end position="293"/>
    </location>
</feature>